<dbReference type="PANTHER" id="PTHR12197">
    <property type="entry name" value="HISTONE-LYSINE N-METHYLTRANSFERASE SMYD"/>
    <property type="match status" value="1"/>
</dbReference>
<dbReference type="Pfam" id="PF00856">
    <property type="entry name" value="SET"/>
    <property type="match status" value="1"/>
</dbReference>
<dbReference type="OrthoDB" id="1028014at2759"/>
<sequence>MTLPAGAPTSPLFEIRDTQHCGRAVFATQDIPADTLIWRSEDLTLDVLLRNYRREVCGDCFGYEHGRDLKIRDQTLGFAFCNEKCRQRWKQWNGEVGVKAWIAVERLVKGRSKEDADMVDADLPRPTVKAIKEAWDGTAAQAALIRVARAGEREMEAPNGHVKPTKQHRNALQKALVQPISPDIMSFCLSGILWKYNNAALWPRVEALAIDNTPYHSTDDLHAFTRTYLHLLAVLPLPLLPLVTAETLFLLSTRDSHNSFGIRSLEDDGSEFFGYGCWPAASYFNHSCNPSIEKNRVGRVWHFKSGRDIAKGEELCITYLSGEERKLSSGQRMAVLRKNWGFDCGCVRCQVV</sequence>
<dbReference type="InterPro" id="IPR001214">
    <property type="entry name" value="SET_dom"/>
</dbReference>
<evidence type="ECO:0000259" key="1">
    <source>
        <dbReference type="PROSITE" id="PS50280"/>
    </source>
</evidence>
<accession>A0A6A5TKC3</accession>
<dbReference type="InterPro" id="IPR050869">
    <property type="entry name" value="H3K4_H4K5_MeTrfase"/>
</dbReference>
<reference evidence="2" key="1">
    <citation type="journal article" date="2020" name="Stud. Mycol.">
        <title>101 Dothideomycetes genomes: a test case for predicting lifestyles and emergence of pathogens.</title>
        <authorList>
            <person name="Haridas S."/>
            <person name="Albert R."/>
            <person name="Binder M."/>
            <person name="Bloem J."/>
            <person name="Labutti K."/>
            <person name="Salamov A."/>
            <person name="Andreopoulos B."/>
            <person name="Baker S."/>
            <person name="Barry K."/>
            <person name="Bills G."/>
            <person name="Bluhm B."/>
            <person name="Cannon C."/>
            <person name="Castanera R."/>
            <person name="Culley D."/>
            <person name="Daum C."/>
            <person name="Ezra D."/>
            <person name="Gonzalez J."/>
            <person name="Henrissat B."/>
            <person name="Kuo A."/>
            <person name="Liang C."/>
            <person name="Lipzen A."/>
            <person name="Lutzoni F."/>
            <person name="Magnuson J."/>
            <person name="Mondo S."/>
            <person name="Nolan M."/>
            <person name="Ohm R."/>
            <person name="Pangilinan J."/>
            <person name="Park H.-J."/>
            <person name="Ramirez L."/>
            <person name="Alfaro M."/>
            <person name="Sun H."/>
            <person name="Tritt A."/>
            <person name="Yoshinaga Y."/>
            <person name="Zwiers L.-H."/>
            <person name="Turgeon B."/>
            <person name="Goodwin S."/>
            <person name="Spatafora J."/>
            <person name="Crous P."/>
            <person name="Grigoriev I."/>
        </authorList>
    </citation>
    <scope>NUCLEOTIDE SEQUENCE</scope>
    <source>
        <strain evidence="2">CBS 675.92</strain>
    </source>
</reference>
<dbReference type="PROSITE" id="PS50280">
    <property type="entry name" value="SET"/>
    <property type="match status" value="1"/>
</dbReference>
<name>A0A6A5TKC3_9PLEO</name>
<dbReference type="InterPro" id="IPR046341">
    <property type="entry name" value="SET_dom_sf"/>
</dbReference>
<dbReference type="Gene3D" id="2.170.270.10">
    <property type="entry name" value="SET domain"/>
    <property type="match status" value="1"/>
</dbReference>
<feature type="domain" description="SET" evidence="1">
    <location>
        <begin position="11"/>
        <end position="320"/>
    </location>
</feature>
<gene>
    <name evidence="2" type="ORF">CC80DRAFT_166692</name>
</gene>
<dbReference type="AlphaFoldDB" id="A0A6A5TKC3"/>
<dbReference type="Proteomes" id="UP000800035">
    <property type="component" value="Unassembled WGS sequence"/>
</dbReference>
<evidence type="ECO:0000313" key="3">
    <source>
        <dbReference type="Proteomes" id="UP000800035"/>
    </source>
</evidence>
<dbReference type="PANTHER" id="PTHR12197:SF294">
    <property type="entry name" value="POTENTIAL PROTEIN LYSINE METHYLTRANSFERASE SET6"/>
    <property type="match status" value="1"/>
</dbReference>
<dbReference type="EMBL" id="ML977007">
    <property type="protein sequence ID" value="KAF1952838.1"/>
    <property type="molecule type" value="Genomic_DNA"/>
</dbReference>
<dbReference type="GO" id="GO:0005634">
    <property type="term" value="C:nucleus"/>
    <property type="evidence" value="ECO:0007669"/>
    <property type="project" value="TreeGrafter"/>
</dbReference>
<protein>
    <submittedName>
        <fullName evidence="2">SET domain-containing protein</fullName>
    </submittedName>
</protein>
<dbReference type="CDD" id="cd20071">
    <property type="entry name" value="SET_SMYD"/>
    <property type="match status" value="1"/>
</dbReference>
<keyword evidence="3" id="KW-1185">Reference proteome</keyword>
<organism evidence="2 3">
    <name type="scientific">Byssothecium circinans</name>
    <dbReference type="NCBI Taxonomy" id="147558"/>
    <lineage>
        <taxon>Eukaryota</taxon>
        <taxon>Fungi</taxon>
        <taxon>Dikarya</taxon>
        <taxon>Ascomycota</taxon>
        <taxon>Pezizomycotina</taxon>
        <taxon>Dothideomycetes</taxon>
        <taxon>Pleosporomycetidae</taxon>
        <taxon>Pleosporales</taxon>
        <taxon>Massarineae</taxon>
        <taxon>Massarinaceae</taxon>
        <taxon>Byssothecium</taxon>
    </lineage>
</organism>
<evidence type="ECO:0000313" key="2">
    <source>
        <dbReference type="EMBL" id="KAF1952838.1"/>
    </source>
</evidence>
<proteinExistence type="predicted"/>
<dbReference type="SUPFAM" id="SSF82199">
    <property type="entry name" value="SET domain"/>
    <property type="match status" value="1"/>
</dbReference>